<proteinExistence type="predicted"/>
<accession>A0A368XS06</accession>
<dbReference type="GO" id="GO:0052621">
    <property type="term" value="F:diguanylate cyclase activity"/>
    <property type="evidence" value="ECO:0007669"/>
    <property type="project" value="UniProtKB-EC"/>
</dbReference>
<dbReference type="EMBL" id="QPJK01000007">
    <property type="protein sequence ID" value="RCW68794.1"/>
    <property type="molecule type" value="Genomic_DNA"/>
</dbReference>
<dbReference type="PANTHER" id="PTHR45138:SF9">
    <property type="entry name" value="DIGUANYLATE CYCLASE DGCM-RELATED"/>
    <property type="match status" value="1"/>
</dbReference>
<dbReference type="EC" id="2.7.7.65" evidence="1"/>
<evidence type="ECO:0000256" key="2">
    <source>
        <dbReference type="ARBA" id="ARBA00034247"/>
    </source>
</evidence>
<dbReference type="CDD" id="cd01949">
    <property type="entry name" value="GGDEF"/>
    <property type="match status" value="1"/>
</dbReference>
<keyword evidence="3" id="KW-0472">Membrane</keyword>
<dbReference type="GO" id="GO:1902201">
    <property type="term" value="P:negative regulation of bacterial-type flagellum-dependent cell motility"/>
    <property type="evidence" value="ECO:0007669"/>
    <property type="project" value="TreeGrafter"/>
</dbReference>
<dbReference type="InterPro" id="IPR043128">
    <property type="entry name" value="Rev_trsase/Diguanyl_cyclase"/>
</dbReference>
<feature type="transmembrane region" description="Helical" evidence="3">
    <location>
        <begin position="39"/>
        <end position="58"/>
    </location>
</feature>
<feature type="transmembrane region" description="Helical" evidence="3">
    <location>
        <begin position="144"/>
        <end position="167"/>
    </location>
</feature>
<dbReference type="RefSeq" id="WP_114470312.1">
    <property type="nucleotide sequence ID" value="NZ_QPJK01000007.1"/>
</dbReference>
<dbReference type="InterPro" id="IPR029787">
    <property type="entry name" value="Nucleotide_cyclase"/>
</dbReference>
<dbReference type="InterPro" id="IPR000160">
    <property type="entry name" value="GGDEF_dom"/>
</dbReference>
<dbReference type="Gene3D" id="3.30.70.270">
    <property type="match status" value="1"/>
</dbReference>
<keyword evidence="3" id="KW-0812">Transmembrane</keyword>
<dbReference type="AlphaFoldDB" id="A0A368XS06"/>
<feature type="transmembrane region" description="Helical" evidence="3">
    <location>
        <begin position="12"/>
        <end position="32"/>
    </location>
</feature>
<dbReference type="Pfam" id="PF05230">
    <property type="entry name" value="MASE2"/>
    <property type="match status" value="1"/>
</dbReference>
<organism evidence="5 6">
    <name type="scientific">Pseudorhodoferax soli</name>
    <dbReference type="NCBI Taxonomy" id="545864"/>
    <lineage>
        <taxon>Bacteria</taxon>
        <taxon>Pseudomonadati</taxon>
        <taxon>Pseudomonadota</taxon>
        <taxon>Betaproteobacteria</taxon>
        <taxon>Burkholderiales</taxon>
        <taxon>Comamonadaceae</taxon>
    </lineage>
</organism>
<evidence type="ECO:0000256" key="3">
    <source>
        <dbReference type="SAM" id="Phobius"/>
    </source>
</evidence>
<dbReference type="Pfam" id="PF00990">
    <property type="entry name" value="GGDEF"/>
    <property type="match status" value="1"/>
</dbReference>
<dbReference type="SUPFAM" id="SSF55073">
    <property type="entry name" value="Nucleotide cyclase"/>
    <property type="match status" value="1"/>
</dbReference>
<dbReference type="InterPro" id="IPR050469">
    <property type="entry name" value="Diguanylate_Cyclase"/>
</dbReference>
<comment type="catalytic activity">
    <reaction evidence="2">
        <text>2 GTP = 3',3'-c-di-GMP + 2 diphosphate</text>
        <dbReference type="Rhea" id="RHEA:24898"/>
        <dbReference type="ChEBI" id="CHEBI:33019"/>
        <dbReference type="ChEBI" id="CHEBI:37565"/>
        <dbReference type="ChEBI" id="CHEBI:58805"/>
        <dbReference type="EC" id="2.7.7.65"/>
    </reaction>
</comment>
<dbReference type="PROSITE" id="PS50887">
    <property type="entry name" value="GGDEF"/>
    <property type="match status" value="1"/>
</dbReference>
<keyword evidence="3" id="KW-1133">Transmembrane helix</keyword>
<dbReference type="InterPro" id="IPR007894">
    <property type="entry name" value="MASE2"/>
</dbReference>
<protein>
    <recommendedName>
        <fullName evidence="1">diguanylate cyclase</fullName>
        <ecNumber evidence="1">2.7.7.65</ecNumber>
    </recommendedName>
</protein>
<dbReference type="SMART" id="SM00267">
    <property type="entry name" value="GGDEF"/>
    <property type="match status" value="1"/>
</dbReference>
<dbReference type="GO" id="GO:0005886">
    <property type="term" value="C:plasma membrane"/>
    <property type="evidence" value="ECO:0007669"/>
    <property type="project" value="TreeGrafter"/>
</dbReference>
<dbReference type="GO" id="GO:0043709">
    <property type="term" value="P:cell adhesion involved in single-species biofilm formation"/>
    <property type="evidence" value="ECO:0007669"/>
    <property type="project" value="TreeGrafter"/>
</dbReference>
<gene>
    <name evidence="5" type="ORF">DES41_107316</name>
</gene>
<feature type="transmembrane region" description="Helical" evidence="3">
    <location>
        <begin position="78"/>
        <end position="100"/>
    </location>
</feature>
<dbReference type="FunFam" id="3.30.70.270:FF:000001">
    <property type="entry name" value="Diguanylate cyclase domain protein"/>
    <property type="match status" value="1"/>
</dbReference>
<name>A0A368XS06_9BURK</name>
<feature type="transmembrane region" description="Helical" evidence="3">
    <location>
        <begin position="112"/>
        <end position="132"/>
    </location>
</feature>
<dbReference type="PANTHER" id="PTHR45138">
    <property type="entry name" value="REGULATORY COMPONENTS OF SENSORY TRANSDUCTION SYSTEM"/>
    <property type="match status" value="1"/>
</dbReference>
<dbReference type="OrthoDB" id="9813903at2"/>
<dbReference type="Proteomes" id="UP000252884">
    <property type="component" value="Unassembled WGS sequence"/>
</dbReference>
<comment type="caution">
    <text evidence="5">The sequence shown here is derived from an EMBL/GenBank/DDBJ whole genome shotgun (WGS) entry which is preliminary data.</text>
</comment>
<feature type="domain" description="GGDEF" evidence="4">
    <location>
        <begin position="211"/>
        <end position="343"/>
    </location>
</feature>
<evidence type="ECO:0000313" key="5">
    <source>
        <dbReference type="EMBL" id="RCW68794.1"/>
    </source>
</evidence>
<evidence type="ECO:0000259" key="4">
    <source>
        <dbReference type="PROSITE" id="PS50887"/>
    </source>
</evidence>
<evidence type="ECO:0000256" key="1">
    <source>
        <dbReference type="ARBA" id="ARBA00012528"/>
    </source>
</evidence>
<dbReference type="NCBIfam" id="TIGR00254">
    <property type="entry name" value="GGDEF"/>
    <property type="match status" value="1"/>
</dbReference>
<keyword evidence="6" id="KW-1185">Reference proteome</keyword>
<evidence type="ECO:0000313" key="6">
    <source>
        <dbReference type="Proteomes" id="UP000252884"/>
    </source>
</evidence>
<reference evidence="5 6" key="1">
    <citation type="submission" date="2018-07" db="EMBL/GenBank/DDBJ databases">
        <title>Genomic Encyclopedia of Type Strains, Phase IV (KMG-IV): sequencing the most valuable type-strain genomes for metagenomic binning, comparative biology and taxonomic classification.</title>
        <authorList>
            <person name="Goeker M."/>
        </authorList>
    </citation>
    <scope>NUCLEOTIDE SEQUENCE [LARGE SCALE GENOMIC DNA]</scope>
    <source>
        <strain evidence="5 6">DSM 21634</strain>
    </source>
</reference>
<sequence length="351" mass="38899">MADDFHRLPRLVYPLRVIGMGLGAVVAMVVLYERDAAPAVWALVVCGGFVWPHLAWWLTRRSSNPQRAEVRNLLVDSAIAGAFVPLMQFNLLPSVLLVTLTMVDKISTGIRLLWLQSLPGMLAAGLLAAWWMNAPMAPESSMRVVLACLPMLVIHTLAVSVSSYRLIRQVSRQNRLLDELGRIDPLTGLYGRAYWEQQVRDAQRLHAETGAPACLMMLDIDGFKQINDRLGHTVGDDVICTLSRIVRGCVRSGDCAGRYGGDEFAILLRGADMDQAQEIAQRIRIEAENHRFRDHAELSFTSSIGIAALQPHYASTRDWVAAADAALYQAKRAGRNRVELRPPSRRAPLSA</sequence>